<accession>A0ABX7IF42</accession>
<evidence type="ECO:0000313" key="2">
    <source>
        <dbReference type="Proteomes" id="UP000602653"/>
    </source>
</evidence>
<dbReference type="Proteomes" id="UP000602653">
    <property type="component" value="Chromosome"/>
</dbReference>
<dbReference type="InterPro" id="IPR012337">
    <property type="entry name" value="RNaseH-like_sf"/>
</dbReference>
<dbReference type="SUPFAM" id="SSF53098">
    <property type="entry name" value="Ribonuclease H-like"/>
    <property type="match status" value="1"/>
</dbReference>
<keyword evidence="2" id="KW-1185">Reference proteome</keyword>
<gene>
    <name evidence="1" type="ORF">JTE88_04875</name>
</gene>
<evidence type="ECO:0008006" key="3">
    <source>
        <dbReference type="Google" id="ProtNLM"/>
    </source>
</evidence>
<proteinExistence type="predicted"/>
<name>A0ABX7IF42_9ACTO</name>
<dbReference type="RefSeq" id="WP_204423110.1">
    <property type="nucleotide sequence ID" value="NZ_CP070228.1"/>
</dbReference>
<dbReference type="EMBL" id="CP070228">
    <property type="protein sequence ID" value="QRV01452.1"/>
    <property type="molecule type" value="Genomic_DNA"/>
</dbReference>
<organism evidence="1 2">
    <name type="scientific">Arcanobacterium phocisimile</name>
    <dbReference type="NCBI Taxonomy" id="1302235"/>
    <lineage>
        <taxon>Bacteria</taxon>
        <taxon>Bacillati</taxon>
        <taxon>Actinomycetota</taxon>
        <taxon>Actinomycetes</taxon>
        <taxon>Actinomycetales</taxon>
        <taxon>Actinomycetaceae</taxon>
        <taxon>Arcanobacterium</taxon>
    </lineage>
</organism>
<reference evidence="1 2" key="1">
    <citation type="submission" date="2021-02" db="EMBL/GenBank/DDBJ databases">
        <title>Complete Genome Sequence of Arcanobacterium phocisimile strain DSM 26142T from a harbour seal.</title>
        <authorList>
            <person name="Borowiak M."/>
            <person name="Alssahen M."/>
            <person name="Malorny B."/>
            <person name="Laemmler C."/>
            <person name="Siebert U."/>
            <person name="Ploetz M."/>
            <person name="Abdulmawjood A."/>
        </authorList>
    </citation>
    <scope>NUCLEOTIDE SEQUENCE [LARGE SCALE GENOMIC DNA]</scope>
    <source>
        <strain evidence="1 2">DSM 26142</strain>
    </source>
</reference>
<sequence length="75" mass="8591">MCSLRTDLSGGRWSVQCERKALLLQAYYQAIVCAKKTTGLIHHCDHGSQYVSIVYNERLAEHGITYLDRDGWRFG</sequence>
<evidence type="ECO:0000313" key="1">
    <source>
        <dbReference type="EMBL" id="QRV01452.1"/>
    </source>
</evidence>
<protein>
    <recommendedName>
        <fullName evidence="3">Integrase core domain-containing protein</fullName>
    </recommendedName>
</protein>